<evidence type="ECO:0008006" key="3">
    <source>
        <dbReference type="Google" id="ProtNLM"/>
    </source>
</evidence>
<dbReference type="AlphaFoldDB" id="A0AAN7UZ49"/>
<reference evidence="1 2" key="1">
    <citation type="submission" date="2023-10" db="EMBL/GenBank/DDBJ databases">
        <title>Draft genome sequence of Xylaria bambusicola isolate GMP-LS, the root and basal stem rot pathogen of sugarcane in Indonesia.</title>
        <authorList>
            <person name="Selvaraj P."/>
            <person name="Muralishankar V."/>
            <person name="Muruganantham S."/>
            <person name="Sp S."/>
            <person name="Haryani S."/>
            <person name="Lau K.J.X."/>
            <person name="Naqvi N.I."/>
        </authorList>
    </citation>
    <scope>NUCLEOTIDE SEQUENCE [LARGE SCALE GENOMIC DNA]</scope>
    <source>
        <strain evidence="1">GMP-LS</strain>
    </source>
</reference>
<evidence type="ECO:0000313" key="2">
    <source>
        <dbReference type="Proteomes" id="UP001305414"/>
    </source>
</evidence>
<organism evidence="1 2">
    <name type="scientific">Xylaria bambusicola</name>
    <dbReference type="NCBI Taxonomy" id="326684"/>
    <lineage>
        <taxon>Eukaryota</taxon>
        <taxon>Fungi</taxon>
        <taxon>Dikarya</taxon>
        <taxon>Ascomycota</taxon>
        <taxon>Pezizomycotina</taxon>
        <taxon>Sordariomycetes</taxon>
        <taxon>Xylariomycetidae</taxon>
        <taxon>Xylariales</taxon>
        <taxon>Xylariaceae</taxon>
        <taxon>Xylaria</taxon>
    </lineage>
</organism>
<protein>
    <recommendedName>
        <fullName evidence="3">Sulfotransferase</fullName>
    </recommendedName>
</protein>
<sequence length="92" mass="10954">MFRLNLNGWFVHVLEYVYSLPEPPKRERTKPMEVICVGLPRTGTESLQNALLRLGYDHTLHGWNIIFEDPNYCQQYVRLSRKKYVTEPSKDR</sequence>
<proteinExistence type="predicted"/>
<dbReference type="InterPro" id="IPR040632">
    <property type="entry name" value="Sulfotransfer_4"/>
</dbReference>
<gene>
    <name evidence="1" type="ORF">RRF57_009208</name>
</gene>
<dbReference type="InterPro" id="IPR027417">
    <property type="entry name" value="P-loop_NTPase"/>
</dbReference>
<comment type="caution">
    <text evidence="1">The sequence shown here is derived from an EMBL/GenBank/DDBJ whole genome shotgun (WGS) entry which is preliminary data.</text>
</comment>
<dbReference type="SUPFAM" id="SSF52540">
    <property type="entry name" value="P-loop containing nucleoside triphosphate hydrolases"/>
    <property type="match status" value="1"/>
</dbReference>
<dbReference type="Proteomes" id="UP001305414">
    <property type="component" value="Unassembled WGS sequence"/>
</dbReference>
<dbReference type="Pfam" id="PF17784">
    <property type="entry name" value="Sulfotransfer_4"/>
    <property type="match status" value="1"/>
</dbReference>
<evidence type="ECO:0000313" key="1">
    <source>
        <dbReference type="EMBL" id="KAK5633494.1"/>
    </source>
</evidence>
<dbReference type="EMBL" id="JAWHQM010000033">
    <property type="protein sequence ID" value="KAK5633494.1"/>
    <property type="molecule type" value="Genomic_DNA"/>
</dbReference>
<dbReference type="Gene3D" id="3.40.50.300">
    <property type="entry name" value="P-loop containing nucleotide triphosphate hydrolases"/>
    <property type="match status" value="1"/>
</dbReference>
<keyword evidence="2" id="KW-1185">Reference proteome</keyword>
<accession>A0AAN7UZ49</accession>
<name>A0AAN7UZ49_9PEZI</name>